<dbReference type="SUPFAM" id="SSF51206">
    <property type="entry name" value="cAMP-binding domain-like"/>
    <property type="match status" value="1"/>
</dbReference>
<dbReference type="Pfam" id="PF00027">
    <property type="entry name" value="cNMP_binding"/>
    <property type="match status" value="1"/>
</dbReference>
<dbReference type="AlphaFoldDB" id="A0A3M9NJ12"/>
<dbReference type="RefSeq" id="WP_123120158.1">
    <property type="nucleotide sequence ID" value="NZ_RJJR01000005.1"/>
</dbReference>
<accession>A0A3M9NJ12</accession>
<comment type="caution">
    <text evidence="2">The sequence shown here is derived from an EMBL/GenBank/DDBJ whole genome shotgun (WGS) entry which is preliminary data.</text>
</comment>
<organism evidence="2 3">
    <name type="scientific">Hanamia caeni</name>
    <dbReference type="NCBI Taxonomy" id="2294116"/>
    <lineage>
        <taxon>Bacteria</taxon>
        <taxon>Pseudomonadati</taxon>
        <taxon>Bacteroidota</taxon>
        <taxon>Chitinophagia</taxon>
        <taxon>Chitinophagales</taxon>
        <taxon>Chitinophagaceae</taxon>
        <taxon>Hanamia</taxon>
    </lineage>
</organism>
<feature type="domain" description="Cyclic nucleotide-binding" evidence="1">
    <location>
        <begin position="1"/>
        <end position="115"/>
    </location>
</feature>
<reference evidence="2 3" key="1">
    <citation type="submission" date="2018-11" db="EMBL/GenBank/DDBJ databases">
        <title>Draft genome sequence of Ferruginibacter sp. BO-59.</title>
        <authorList>
            <person name="Im W.T."/>
        </authorList>
    </citation>
    <scope>NUCLEOTIDE SEQUENCE [LARGE SCALE GENOMIC DNA]</scope>
    <source>
        <strain evidence="2 3">BO-59</strain>
    </source>
</reference>
<dbReference type="Proteomes" id="UP000267223">
    <property type="component" value="Unassembled WGS sequence"/>
</dbReference>
<keyword evidence="3" id="KW-1185">Reference proteome</keyword>
<dbReference type="PROSITE" id="PS50042">
    <property type="entry name" value="CNMP_BINDING_3"/>
    <property type="match status" value="1"/>
</dbReference>
<dbReference type="InterPro" id="IPR018490">
    <property type="entry name" value="cNMP-bd_dom_sf"/>
</dbReference>
<sequence>MFELLAEKIREQIVITEEQFEFCKTLFIPKKLRKRQYLLQEGDVCRYTAFVEKGMLRTFTVDEKGNEPILQFSFEGWWIADLYSFLTEEPSIYNIEALENCELLLITKSSWDELLEKVPAFERYFRILIQNNLIATQKRLMSSLNETAEEKYKKLMENFPGCLQRVPQHMIASYLGITPETLSRIRGQLASVKSK</sequence>
<evidence type="ECO:0000259" key="1">
    <source>
        <dbReference type="PROSITE" id="PS50042"/>
    </source>
</evidence>
<name>A0A3M9NJ12_9BACT</name>
<proteinExistence type="predicted"/>
<dbReference type="EMBL" id="RJJR01000005">
    <property type="protein sequence ID" value="RNI37317.1"/>
    <property type="molecule type" value="Genomic_DNA"/>
</dbReference>
<dbReference type="OrthoDB" id="9152304at2"/>
<dbReference type="InterPro" id="IPR000595">
    <property type="entry name" value="cNMP-bd_dom"/>
</dbReference>
<evidence type="ECO:0000313" key="2">
    <source>
        <dbReference type="EMBL" id="RNI37317.1"/>
    </source>
</evidence>
<protein>
    <submittedName>
        <fullName evidence="2">Crp/Fnr family transcriptional regulator</fullName>
    </submittedName>
</protein>
<gene>
    <name evidence="2" type="ORF">EFY79_07920</name>
</gene>
<dbReference type="CDD" id="cd00038">
    <property type="entry name" value="CAP_ED"/>
    <property type="match status" value="1"/>
</dbReference>
<evidence type="ECO:0000313" key="3">
    <source>
        <dbReference type="Proteomes" id="UP000267223"/>
    </source>
</evidence>
<dbReference type="Gene3D" id="2.60.120.10">
    <property type="entry name" value="Jelly Rolls"/>
    <property type="match status" value="1"/>
</dbReference>
<dbReference type="InterPro" id="IPR014710">
    <property type="entry name" value="RmlC-like_jellyroll"/>
</dbReference>